<comment type="similarity">
    <text evidence="2">Belongs to the methyl-accepting chemotaxis (MCP) protein family.</text>
</comment>
<dbReference type="InterPro" id="IPR003660">
    <property type="entry name" value="HAMP_dom"/>
</dbReference>
<evidence type="ECO:0000259" key="6">
    <source>
        <dbReference type="PROSITE" id="PS50111"/>
    </source>
</evidence>
<gene>
    <name evidence="8" type="ORF">EIP75_07360</name>
</gene>
<dbReference type="EMBL" id="RSED01000005">
    <property type="protein sequence ID" value="RRS04799.1"/>
    <property type="molecule type" value="Genomic_DNA"/>
</dbReference>
<keyword evidence="5" id="KW-0812">Transmembrane</keyword>
<dbReference type="SMART" id="SM00283">
    <property type="entry name" value="MA"/>
    <property type="match status" value="1"/>
</dbReference>
<dbReference type="GO" id="GO:0004888">
    <property type="term" value="F:transmembrane signaling receptor activity"/>
    <property type="evidence" value="ECO:0007669"/>
    <property type="project" value="InterPro"/>
</dbReference>
<comment type="subcellular location">
    <subcellularLocation>
        <location evidence="1">Membrane</location>
    </subcellularLocation>
</comment>
<comment type="caution">
    <text evidence="8">The sequence shown here is derived from an EMBL/GenBank/DDBJ whole genome shotgun (WGS) entry which is preliminary data.</text>
</comment>
<dbReference type="GO" id="GO:0005886">
    <property type="term" value="C:plasma membrane"/>
    <property type="evidence" value="ECO:0007669"/>
    <property type="project" value="TreeGrafter"/>
</dbReference>
<protein>
    <submittedName>
        <fullName evidence="8">Methyl-accepting chemotaxis protein</fullName>
    </submittedName>
</protein>
<dbReference type="PROSITE" id="PS50885">
    <property type="entry name" value="HAMP"/>
    <property type="match status" value="1"/>
</dbReference>
<feature type="transmembrane region" description="Helical" evidence="5">
    <location>
        <begin position="348"/>
        <end position="372"/>
    </location>
</feature>
<dbReference type="Pfam" id="PF00015">
    <property type="entry name" value="MCPsignal"/>
    <property type="match status" value="1"/>
</dbReference>
<dbReference type="Gene3D" id="3.30.450.20">
    <property type="entry name" value="PAS domain"/>
    <property type="match status" value="2"/>
</dbReference>
<keyword evidence="5" id="KW-0472">Membrane</keyword>
<dbReference type="PANTHER" id="PTHR43531">
    <property type="entry name" value="PROTEIN ICFG"/>
    <property type="match status" value="1"/>
</dbReference>
<feature type="region of interest" description="Disordered" evidence="4">
    <location>
        <begin position="475"/>
        <end position="500"/>
    </location>
</feature>
<proteinExistence type="inferred from homology"/>
<dbReference type="InterPro" id="IPR004090">
    <property type="entry name" value="Chemotax_Me-accpt_rcpt"/>
</dbReference>
<evidence type="ECO:0000259" key="7">
    <source>
        <dbReference type="PROSITE" id="PS50885"/>
    </source>
</evidence>
<accession>A0A426VD52</accession>
<sequence length="675" mass="70841">MRREKVLAAVIDALDHTLPQRAGVDTTTLARRAMPRKTLQGLSLNAKICLAASACTIASLLITGVAVGLQSSSAAEESAKQSVRATGQYAASQVQSDLQSTFKAIGALASALQVARSADNPPPRDQLDATLKRLLEQHSPWLASYSLWEPNALDGKDAEHVSKGPQDDATGRFISYWNRGSGDIKVEPLLDYEKAGANDWYDIPRRTGKTTLVEPYLYKVGGKDVLITSLVTPIQVGGKFVGIVGVDYLLDGLQKALAEVKSLDGAEVQLISAGGKYVSHPDAKKIGADAADLSPEALDAVRQGKTYEYTDNTGHVRVLTPVRPDADAQPWALCIHYTEAAAQAPARAMMALVAGIALVCALLAVGALLAVVTTLTRPVRELATTMDALAGGQSNLRVELPVRGSDELAHISRSFNQFVGKLRGAFEDVRSTSGAVDGAAGEISVGNADLSARTEQQASNLEEISASMVQLSQGVQSSAQTSRQADTLSRQAAETAQRSQSVMQDAITAMEEVGTSSKRIADITAVIDGIAFQTNILALNAAVEAARAGEQGRGFAVVASEVRTLAQRAGTAAKDIKSLIGESSARVEVGTERIKVSGSALAELVTLVGDVSGLINTISHSSVEQAQGIAHVEVAIGQLDSMTQQNAALVEEAAAAAASLKQQTQRMTGTLAEFI</sequence>
<dbReference type="CDD" id="cd12913">
    <property type="entry name" value="PDC1_MCP_like"/>
    <property type="match status" value="1"/>
</dbReference>
<dbReference type="PROSITE" id="PS50111">
    <property type="entry name" value="CHEMOTAXIS_TRANSDUC_2"/>
    <property type="match status" value="1"/>
</dbReference>
<dbReference type="PRINTS" id="PR00260">
    <property type="entry name" value="CHEMTRNSDUCR"/>
</dbReference>
<dbReference type="GO" id="GO:0007165">
    <property type="term" value="P:signal transduction"/>
    <property type="evidence" value="ECO:0007669"/>
    <property type="project" value="UniProtKB-KW"/>
</dbReference>
<dbReference type="CDD" id="cd11386">
    <property type="entry name" value="MCP_signal"/>
    <property type="match status" value="1"/>
</dbReference>
<dbReference type="CDD" id="cd06225">
    <property type="entry name" value="HAMP"/>
    <property type="match status" value="1"/>
</dbReference>
<keyword evidence="3" id="KW-0807">Transducer</keyword>
<evidence type="ECO:0000256" key="2">
    <source>
        <dbReference type="ARBA" id="ARBA00029447"/>
    </source>
</evidence>
<feature type="domain" description="Methyl-accepting transducer" evidence="6">
    <location>
        <begin position="432"/>
        <end position="661"/>
    </location>
</feature>
<keyword evidence="9" id="KW-1185">Reference proteome</keyword>
<dbReference type="GO" id="GO:0006935">
    <property type="term" value="P:chemotaxis"/>
    <property type="evidence" value="ECO:0007669"/>
    <property type="project" value="InterPro"/>
</dbReference>
<dbReference type="Gene3D" id="1.10.287.950">
    <property type="entry name" value="Methyl-accepting chemotaxis protein"/>
    <property type="match status" value="1"/>
</dbReference>
<dbReference type="AlphaFoldDB" id="A0A426VD52"/>
<dbReference type="FunFam" id="1.10.287.950:FF:000001">
    <property type="entry name" value="Methyl-accepting chemotaxis sensory transducer"/>
    <property type="match status" value="1"/>
</dbReference>
<dbReference type="Proteomes" id="UP000269265">
    <property type="component" value="Unassembled WGS sequence"/>
</dbReference>
<dbReference type="Pfam" id="PF00672">
    <property type="entry name" value="HAMP"/>
    <property type="match status" value="1"/>
</dbReference>
<dbReference type="SUPFAM" id="SSF58104">
    <property type="entry name" value="Methyl-accepting chemotaxis protein (MCP) signaling domain"/>
    <property type="match status" value="1"/>
</dbReference>
<dbReference type="CDD" id="cd18774">
    <property type="entry name" value="PDC2_HK_sensor"/>
    <property type="match status" value="1"/>
</dbReference>
<evidence type="ECO:0000313" key="9">
    <source>
        <dbReference type="Proteomes" id="UP000269265"/>
    </source>
</evidence>
<evidence type="ECO:0000256" key="4">
    <source>
        <dbReference type="SAM" id="MobiDB-lite"/>
    </source>
</evidence>
<dbReference type="InterPro" id="IPR004089">
    <property type="entry name" value="MCPsignal_dom"/>
</dbReference>
<dbReference type="PANTHER" id="PTHR43531:SF16">
    <property type="entry name" value="METHYL-ACCEPTING CHEMOTAXIS PROTEIN II"/>
    <property type="match status" value="1"/>
</dbReference>
<evidence type="ECO:0000313" key="8">
    <source>
        <dbReference type="EMBL" id="RRS04799.1"/>
    </source>
</evidence>
<dbReference type="Pfam" id="PF22673">
    <property type="entry name" value="MCP-like_PDC_1"/>
    <property type="match status" value="1"/>
</dbReference>
<dbReference type="InterPro" id="IPR051310">
    <property type="entry name" value="MCP_chemotaxis"/>
</dbReference>
<dbReference type="SMART" id="SM00304">
    <property type="entry name" value="HAMP"/>
    <property type="match status" value="1"/>
</dbReference>
<feature type="domain" description="HAMP" evidence="7">
    <location>
        <begin position="373"/>
        <end position="427"/>
    </location>
</feature>
<evidence type="ECO:0000256" key="1">
    <source>
        <dbReference type="ARBA" id="ARBA00004370"/>
    </source>
</evidence>
<organism evidence="8 9">
    <name type="scientific">Aquabacterium soli</name>
    <dbReference type="NCBI Taxonomy" id="2493092"/>
    <lineage>
        <taxon>Bacteria</taxon>
        <taxon>Pseudomonadati</taxon>
        <taxon>Pseudomonadota</taxon>
        <taxon>Betaproteobacteria</taxon>
        <taxon>Burkholderiales</taxon>
        <taxon>Aquabacterium</taxon>
    </lineage>
</organism>
<keyword evidence="5" id="KW-1133">Transmembrane helix</keyword>
<evidence type="ECO:0000256" key="5">
    <source>
        <dbReference type="SAM" id="Phobius"/>
    </source>
</evidence>
<reference evidence="8 9" key="1">
    <citation type="submission" date="2018-12" db="EMBL/GenBank/DDBJ databases">
        <title>The whole draft genome of Aquabacterium sp. SJQ9.</title>
        <authorList>
            <person name="Sun L."/>
            <person name="Gao X."/>
            <person name="Chen W."/>
            <person name="Huang K."/>
        </authorList>
    </citation>
    <scope>NUCLEOTIDE SEQUENCE [LARGE SCALE GENOMIC DNA]</scope>
    <source>
        <strain evidence="8 9">SJQ9</strain>
    </source>
</reference>
<evidence type="ECO:0000256" key="3">
    <source>
        <dbReference type="PROSITE-ProRule" id="PRU00284"/>
    </source>
</evidence>
<name>A0A426VD52_9BURK</name>